<dbReference type="PROSITE" id="PS51257">
    <property type="entry name" value="PROKAR_LIPOPROTEIN"/>
    <property type="match status" value="1"/>
</dbReference>
<proteinExistence type="predicted"/>
<feature type="compositionally biased region" description="Basic and acidic residues" evidence="1">
    <location>
        <begin position="39"/>
        <end position="55"/>
    </location>
</feature>
<evidence type="ECO:0000313" key="3">
    <source>
        <dbReference type="Proteomes" id="UP001526147"/>
    </source>
</evidence>
<evidence type="ECO:0000256" key="1">
    <source>
        <dbReference type="SAM" id="MobiDB-lite"/>
    </source>
</evidence>
<dbReference type="RefSeq" id="WP_169908449.1">
    <property type="nucleotide sequence ID" value="NZ_JAMAWP010000003.1"/>
</dbReference>
<protein>
    <submittedName>
        <fullName evidence="2">Uncharacterized protein</fullName>
    </submittedName>
</protein>
<comment type="caution">
    <text evidence="2">The sequence shown here is derived from an EMBL/GenBank/DDBJ whole genome shotgun (WGS) entry which is preliminary data.</text>
</comment>
<reference evidence="2 3" key="1">
    <citation type="submission" date="2022-10" db="EMBL/GenBank/DDBJ databases">
        <title>Draft genome assembly of moderately radiation resistant bacterium Metabacillus halosaccharovorans.</title>
        <authorList>
            <person name="Pal S."/>
            <person name="Gopinathan A."/>
        </authorList>
    </citation>
    <scope>NUCLEOTIDE SEQUENCE [LARGE SCALE GENOMIC DNA]</scope>
    <source>
        <strain evidence="2 3">VITHBRA001</strain>
    </source>
</reference>
<feature type="region of interest" description="Disordered" evidence="1">
    <location>
        <begin position="27"/>
        <end position="55"/>
    </location>
</feature>
<gene>
    <name evidence="2" type="ORF">OIH86_23575</name>
</gene>
<dbReference type="Proteomes" id="UP001526147">
    <property type="component" value="Unassembled WGS sequence"/>
</dbReference>
<dbReference type="EMBL" id="JAOYEY010000051">
    <property type="protein sequence ID" value="MCV9888637.1"/>
    <property type="molecule type" value="Genomic_DNA"/>
</dbReference>
<evidence type="ECO:0000313" key="2">
    <source>
        <dbReference type="EMBL" id="MCV9888637.1"/>
    </source>
</evidence>
<accession>A0ABT3DNL3</accession>
<organism evidence="2 3">
    <name type="scientific">Metabacillus halosaccharovorans</name>
    <dbReference type="NCBI Taxonomy" id="930124"/>
    <lineage>
        <taxon>Bacteria</taxon>
        <taxon>Bacillati</taxon>
        <taxon>Bacillota</taxon>
        <taxon>Bacilli</taxon>
        <taxon>Bacillales</taxon>
        <taxon>Bacillaceae</taxon>
        <taxon>Metabacillus</taxon>
    </lineage>
</organism>
<keyword evidence="3" id="KW-1185">Reference proteome</keyword>
<sequence length="55" mass="5766">MDNSWKKKLIVGGTAALLTFGGLAGCADGVDQDNGPSDGEQKDDVDNENKNPETE</sequence>
<name>A0ABT3DNL3_9BACI</name>